<dbReference type="EMBL" id="MHWB01000002">
    <property type="protein sequence ID" value="OHB02678.1"/>
    <property type="molecule type" value="Genomic_DNA"/>
</dbReference>
<name>A0A1G2TZG2_9BACT</name>
<dbReference type="AlphaFoldDB" id="A0A1G2TZG2"/>
<proteinExistence type="predicted"/>
<evidence type="ECO:0000313" key="2">
    <source>
        <dbReference type="Proteomes" id="UP000177707"/>
    </source>
</evidence>
<dbReference type="Proteomes" id="UP000177707">
    <property type="component" value="Unassembled WGS sequence"/>
</dbReference>
<organism evidence="1 2">
    <name type="scientific">Candidatus Zambryskibacteria bacterium RIFCSPLOWO2_01_FULL_39_39</name>
    <dbReference type="NCBI Taxonomy" id="1802758"/>
    <lineage>
        <taxon>Bacteria</taxon>
        <taxon>Candidatus Zambryskiibacteriota</taxon>
    </lineage>
</organism>
<sequence length="68" mass="7728">MKVLLEWSSFGEKEGKMKTVMFPHFFAQKNNLSNKVAASREISLEAAILFGRYFSASELMHTEAGKEK</sequence>
<comment type="caution">
    <text evidence="1">The sequence shown here is derived from an EMBL/GenBank/DDBJ whole genome shotgun (WGS) entry which is preliminary data.</text>
</comment>
<gene>
    <name evidence="1" type="ORF">A3A96_02400</name>
</gene>
<protein>
    <submittedName>
        <fullName evidence="1">Uncharacterized protein</fullName>
    </submittedName>
</protein>
<evidence type="ECO:0000313" key="1">
    <source>
        <dbReference type="EMBL" id="OHB02678.1"/>
    </source>
</evidence>
<dbReference type="STRING" id="1802758.A3A96_02400"/>
<reference evidence="1 2" key="1">
    <citation type="journal article" date="2016" name="Nat. Commun.">
        <title>Thousands of microbial genomes shed light on interconnected biogeochemical processes in an aquifer system.</title>
        <authorList>
            <person name="Anantharaman K."/>
            <person name="Brown C.T."/>
            <person name="Hug L.A."/>
            <person name="Sharon I."/>
            <person name="Castelle C.J."/>
            <person name="Probst A.J."/>
            <person name="Thomas B.C."/>
            <person name="Singh A."/>
            <person name="Wilkins M.J."/>
            <person name="Karaoz U."/>
            <person name="Brodie E.L."/>
            <person name="Williams K.H."/>
            <person name="Hubbard S.S."/>
            <person name="Banfield J.F."/>
        </authorList>
    </citation>
    <scope>NUCLEOTIDE SEQUENCE [LARGE SCALE GENOMIC DNA]</scope>
</reference>
<accession>A0A1G2TZG2</accession>